<feature type="region of interest" description="Disordered" evidence="1">
    <location>
        <begin position="29"/>
        <end position="59"/>
    </location>
</feature>
<evidence type="ECO:0000256" key="2">
    <source>
        <dbReference type="SAM" id="Phobius"/>
    </source>
</evidence>
<evidence type="ECO:0000313" key="3">
    <source>
        <dbReference type="EMBL" id="GIF19434.1"/>
    </source>
</evidence>
<sequence>MLYGTPPRYEHHSSARGGLALFVRGIGGMGSGQHRPAPRTVGRDRIPRRPRRRAPHEPERTAQFMVRGLAALILLGLVAMTGFFALAGERQPDAEAATDPYQAGLLSSRSVDTAPLTVEEVFPDQHEVRPPAARPYRINLTHTDADCRTATTGDLGGLLIAHGCSQVVRAGLIAPYEGYEVTAGLFNLADAAGAGNVDEQLRQMVETGDGNFATLPAARTDPDALPTSQVGWRARGHYLLYCVITRSDGKLVTSDDPVAVKITGDLVDAYLGTTVLGRRAASA</sequence>
<name>A0A919NIS1_9ACTN</name>
<proteinExistence type="predicted"/>
<organism evidence="3 4">
    <name type="scientific">Paractinoplanes tereljensis</name>
    <dbReference type="NCBI Taxonomy" id="571912"/>
    <lineage>
        <taxon>Bacteria</taxon>
        <taxon>Bacillati</taxon>
        <taxon>Actinomycetota</taxon>
        <taxon>Actinomycetes</taxon>
        <taxon>Micromonosporales</taxon>
        <taxon>Micromonosporaceae</taxon>
        <taxon>Paractinoplanes</taxon>
    </lineage>
</organism>
<keyword evidence="2" id="KW-0812">Transmembrane</keyword>
<dbReference type="Proteomes" id="UP000623608">
    <property type="component" value="Unassembled WGS sequence"/>
</dbReference>
<evidence type="ECO:0000313" key="4">
    <source>
        <dbReference type="Proteomes" id="UP000623608"/>
    </source>
</evidence>
<accession>A0A919NIS1</accession>
<keyword evidence="4" id="KW-1185">Reference proteome</keyword>
<gene>
    <name evidence="3" type="ORF">Ate02nite_21640</name>
</gene>
<keyword evidence="2" id="KW-1133">Transmembrane helix</keyword>
<comment type="caution">
    <text evidence="3">The sequence shown here is derived from an EMBL/GenBank/DDBJ whole genome shotgun (WGS) entry which is preliminary data.</text>
</comment>
<dbReference type="EMBL" id="BOMY01000013">
    <property type="protein sequence ID" value="GIF19434.1"/>
    <property type="molecule type" value="Genomic_DNA"/>
</dbReference>
<dbReference type="RefSeq" id="WP_203803091.1">
    <property type="nucleotide sequence ID" value="NZ_BOMY01000013.1"/>
</dbReference>
<protein>
    <submittedName>
        <fullName evidence="3">Uncharacterized protein</fullName>
    </submittedName>
</protein>
<dbReference type="AlphaFoldDB" id="A0A919NIS1"/>
<feature type="transmembrane region" description="Helical" evidence="2">
    <location>
        <begin position="69"/>
        <end position="88"/>
    </location>
</feature>
<reference evidence="3" key="1">
    <citation type="submission" date="2021-01" db="EMBL/GenBank/DDBJ databases">
        <title>Whole genome shotgun sequence of Actinoplanes tereljensis NBRC 105297.</title>
        <authorList>
            <person name="Komaki H."/>
            <person name="Tamura T."/>
        </authorList>
    </citation>
    <scope>NUCLEOTIDE SEQUENCE</scope>
    <source>
        <strain evidence="3">NBRC 105297</strain>
    </source>
</reference>
<evidence type="ECO:0000256" key="1">
    <source>
        <dbReference type="SAM" id="MobiDB-lite"/>
    </source>
</evidence>
<keyword evidence="2" id="KW-0472">Membrane</keyword>